<sequence length="315" mass="33214">MDIKQLRALIAVADTGSVTRAASLLHIVQPAVSRQLRLLEEDVGAALFARGRYGMEVTDAGAVFVEHARRALAELDRARSELRVSDGVSGTVTVGLLPSTCDLLASNLVSEVASRFPAIRLRVLMGYTGTLQNWLEQNETDAALLYDPKPSPVLAVTPLVEEKLWIVGLPDSGFAADKPVALADVAHLPMILPNAPHGIRALVEQTCVNAGIELTVAAETNAMSVQKGLVVGGHGVTILPGIAVADDVAAGRVSAAPLADRLLSRRIVLAMPNNRRVAAAVRCVVDLLVAQIAEAVRGGTWTTAQLLQERTAGSQ</sequence>
<proteinExistence type="inferred from homology"/>
<evidence type="ECO:0000256" key="3">
    <source>
        <dbReference type="ARBA" id="ARBA00023125"/>
    </source>
</evidence>
<evidence type="ECO:0000256" key="2">
    <source>
        <dbReference type="ARBA" id="ARBA00023015"/>
    </source>
</evidence>
<dbReference type="FunFam" id="1.10.10.10:FF:000001">
    <property type="entry name" value="LysR family transcriptional regulator"/>
    <property type="match status" value="1"/>
</dbReference>
<dbReference type="Pfam" id="PF03466">
    <property type="entry name" value="LysR_substrate"/>
    <property type="match status" value="1"/>
</dbReference>
<dbReference type="InterPro" id="IPR000847">
    <property type="entry name" value="LysR_HTH_N"/>
</dbReference>
<dbReference type="EMBL" id="FCOM02000082">
    <property type="protein sequence ID" value="SAL87000.1"/>
    <property type="molecule type" value="Genomic_DNA"/>
</dbReference>
<evidence type="ECO:0000256" key="5">
    <source>
        <dbReference type="ARBA" id="ARBA00023163"/>
    </source>
</evidence>
<dbReference type="PANTHER" id="PTHR30293">
    <property type="entry name" value="TRANSCRIPTIONAL REGULATORY PROTEIN NAC-RELATED"/>
    <property type="match status" value="1"/>
</dbReference>
<evidence type="ECO:0000313" key="8">
    <source>
        <dbReference type="Proteomes" id="UP000055019"/>
    </source>
</evidence>
<accession>A0A158L2D8</accession>
<keyword evidence="8" id="KW-1185">Reference proteome</keyword>
<dbReference type="PRINTS" id="PR00039">
    <property type="entry name" value="HTHLYSR"/>
</dbReference>
<keyword evidence="5" id="KW-0804">Transcription</keyword>
<keyword evidence="4" id="KW-0010">Activator</keyword>
<dbReference type="SUPFAM" id="SSF46785">
    <property type="entry name" value="Winged helix' DNA-binding domain"/>
    <property type="match status" value="1"/>
</dbReference>
<dbReference type="RefSeq" id="WP_061152043.1">
    <property type="nucleotide sequence ID" value="NZ_FCOM02000082.1"/>
</dbReference>
<dbReference type="GO" id="GO:0003677">
    <property type="term" value="F:DNA binding"/>
    <property type="evidence" value="ECO:0007669"/>
    <property type="project" value="UniProtKB-KW"/>
</dbReference>
<keyword evidence="3" id="KW-0238">DNA-binding</keyword>
<evidence type="ECO:0000313" key="7">
    <source>
        <dbReference type="EMBL" id="SAL87000.1"/>
    </source>
</evidence>
<comment type="similarity">
    <text evidence="1">Belongs to the LysR transcriptional regulatory family.</text>
</comment>
<dbReference type="Proteomes" id="UP000055019">
    <property type="component" value="Unassembled WGS sequence"/>
</dbReference>
<organism evidence="7 8">
    <name type="scientific">Caballeronia arvi</name>
    <dbReference type="NCBI Taxonomy" id="1777135"/>
    <lineage>
        <taxon>Bacteria</taxon>
        <taxon>Pseudomonadati</taxon>
        <taxon>Pseudomonadota</taxon>
        <taxon>Betaproteobacteria</taxon>
        <taxon>Burkholderiales</taxon>
        <taxon>Burkholderiaceae</taxon>
        <taxon>Caballeronia</taxon>
    </lineage>
</organism>
<evidence type="ECO:0000259" key="6">
    <source>
        <dbReference type="PROSITE" id="PS50931"/>
    </source>
</evidence>
<dbReference type="GO" id="GO:0003700">
    <property type="term" value="F:DNA-binding transcription factor activity"/>
    <property type="evidence" value="ECO:0007669"/>
    <property type="project" value="InterPro"/>
</dbReference>
<dbReference type="Gene3D" id="1.10.10.10">
    <property type="entry name" value="Winged helix-like DNA-binding domain superfamily/Winged helix DNA-binding domain"/>
    <property type="match status" value="1"/>
</dbReference>
<dbReference type="PANTHER" id="PTHR30293:SF0">
    <property type="entry name" value="NITROGEN ASSIMILATION REGULATORY PROTEIN NAC"/>
    <property type="match status" value="1"/>
</dbReference>
<dbReference type="Pfam" id="PF00126">
    <property type="entry name" value="HTH_1"/>
    <property type="match status" value="1"/>
</dbReference>
<dbReference type="Gene3D" id="3.40.190.290">
    <property type="match status" value="1"/>
</dbReference>
<dbReference type="OrthoDB" id="8587114at2"/>
<dbReference type="AlphaFoldDB" id="A0A158L2D8"/>
<gene>
    <name evidence="7" type="ORF">AWB74_07930</name>
</gene>
<keyword evidence="2" id="KW-0805">Transcription regulation</keyword>
<dbReference type="SUPFAM" id="SSF53850">
    <property type="entry name" value="Periplasmic binding protein-like II"/>
    <property type="match status" value="1"/>
</dbReference>
<dbReference type="InterPro" id="IPR036388">
    <property type="entry name" value="WH-like_DNA-bd_sf"/>
</dbReference>
<feature type="domain" description="HTH lysR-type" evidence="6">
    <location>
        <begin position="1"/>
        <end position="58"/>
    </location>
</feature>
<reference evidence="7" key="1">
    <citation type="submission" date="2016-01" db="EMBL/GenBank/DDBJ databases">
        <authorList>
            <person name="Peeters C."/>
        </authorList>
    </citation>
    <scope>NUCLEOTIDE SEQUENCE [LARGE SCALE GENOMIC DNA]</scope>
    <source>
        <strain evidence="7">LMG 29317</strain>
    </source>
</reference>
<dbReference type="GO" id="GO:2000142">
    <property type="term" value="P:regulation of DNA-templated transcription initiation"/>
    <property type="evidence" value="ECO:0007669"/>
    <property type="project" value="TreeGrafter"/>
</dbReference>
<dbReference type="PROSITE" id="PS50931">
    <property type="entry name" value="HTH_LYSR"/>
    <property type="match status" value="1"/>
</dbReference>
<comment type="caution">
    <text evidence="7">The sequence shown here is derived from an EMBL/GenBank/DDBJ whole genome shotgun (WGS) entry which is preliminary data.</text>
</comment>
<protein>
    <submittedName>
        <fullName evidence="7">LysR family transcriptional regulator</fullName>
    </submittedName>
</protein>
<dbReference type="InterPro" id="IPR005119">
    <property type="entry name" value="LysR_subst-bd"/>
</dbReference>
<name>A0A158L2D8_9BURK</name>
<evidence type="ECO:0000256" key="4">
    <source>
        <dbReference type="ARBA" id="ARBA00023159"/>
    </source>
</evidence>
<evidence type="ECO:0000256" key="1">
    <source>
        <dbReference type="ARBA" id="ARBA00009437"/>
    </source>
</evidence>
<dbReference type="InterPro" id="IPR036390">
    <property type="entry name" value="WH_DNA-bd_sf"/>
</dbReference>